<name>A0A1B0BJS8_9MUSC</name>
<keyword evidence="4" id="KW-1185">Reference proteome</keyword>
<dbReference type="EMBL" id="JXJN01015522">
    <property type="status" value="NOT_ANNOTATED_CDS"/>
    <property type="molecule type" value="Genomic_DNA"/>
</dbReference>
<feature type="region of interest" description="Disordered" evidence="1">
    <location>
        <begin position="1"/>
        <end position="24"/>
    </location>
</feature>
<evidence type="ECO:0000313" key="4">
    <source>
        <dbReference type="Proteomes" id="UP000092460"/>
    </source>
</evidence>
<protein>
    <submittedName>
        <fullName evidence="3">Uncharacterized protein</fullName>
    </submittedName>
</protein>
<keyword evidence="2" id="KW-1133">Transmembrane helix</keyword>
<feature type="transmembrane region" description="Helical" evidence="2">
    <location>
        <begin position="70"/>
        <end position="90"/>
    </location>
</feature>
<keyword evidence="2" id="KW-0812">Transmembrane</keyword>
<dbReference type="VEuPathDB" id="VectorBase:GPPI032355"/>
<reference evidence="3" key="2">
    <citation type="submission" date="2020-05" db="UniProtKB">
        <authorList>
            <consortium name="EnsemblMetazoa"/>
        </authorList>
    </citation>
    <scope>IDENTIFICATION</scope>
    <source>
        <strain evidence="3">IAEA</strain>
    </source>
</reference>
<organism evidence="3 4">
    <name type="scientific">Glossina palpalis gambiensis</name>
    <dbReference type="NCBI Taxonomy" id="67801"/>
    <lineage>
        <taxon>Eukaryota</taxon>
        <taxon>Metazoa</taxon>
        <taxon>Ecdysozoa</taxon>
        <taxon>Arthropoda</taxon>
        <taxon>Hexapoda</taxon>
        <taxon>Insecta</taxon>
        <taxon>Pterygota</taxon>
        <taxon>Neoptera</taxon>
        <taxon>Endopterygota</taxon>
        <taxon>Diptera</taxon>
        <taxon>Brachycera</taxon>
        <taxon>Muscomorpha</taxon>
        <taxon>Hippoboscoidea</taxon>
        <taxon>Glossinidae</taxon>
        <taxon>Glossina</taxon>
    </lineage>
</organism>
<proteinExistence type="predicted"/>
<evidence type="ECO:0000256" key="2">
    <source>
        <dbReference type="SAM" id="Phobius"/>
    </source>
</evidence>
<dbReference type="Proteomes" id="UP000092460">
    <property type="component" value="Unassembled WGS sequence"/>
</dbReference>
<evidence type="ECO:0000256" key="1">
    <source>
        <dbReference type="SAM" id="MobiDB-lite"/>
    </source>
</evidence>
<keyword evidence="2" id="KW-0472">Membrane</keyword>
<dbReference type="AlphaFoldDB" id="A0A1B0BJS8"/>
<feature type="compositionally biased region" description="Basic and acidic residues" evidence="1">
    <location>
        <begin position="1"/>
        <end position="11"/>
    </location>
</feature>
<accession>A0A1B0BJS8</accession>
<evidence type="ECO:0000313" key="3">
    <source>
        <dbReference type="EnsemblMetazoa" id="GPPI032355-PA"/>
    </source>
</evidence>
<dbReference type="EnsemblMetazoa" id="GPPI032355-RA">
    <property type="protein sequence ID" value="GPPI032355-PA"/>
    <property type="gene ID" value="GPPI032355"/>
</dbReference>
<sequence>MEGTGREESFIKSHKLKRPKPGNISEASLCQQSTGGHNVPTQHAQCIHMQLYRAGKELEGQKRREYESWVFLYGHGIVVYFSYVLNVLFLSTHGYCHCRTVSNCHFVISFHIVHSFYVLRVYDQAKCIATPFKRMQALDFDEVDDEDGYVLFCICLFGCGYKVKKIYETDNHRSTFAFFLFMKLWKTCP</sequence>
<reference evidence="4" key="1">
    <citation type="submission" date="2015-01" db="EMBL/GenBank/DDBJ databases">
        <authorList>
            <person name="Aksoy S."/>
            <person name="Warren W."/>
            <person name="Wilson R.K."/>
        </authorList>
    </citation>
    <scope>NUCLEOTIDE SEQUENCE [LARGE SCALE GENOMIC DNA]</scope>
    <source>
        <strain evidence="4">IAEA</strain>
    </source>
</reference>